<keyword evidence="2" id="KW-1185">Reference proteome</keyword>
<gene>
    <name evidence="1" type="ORF">IV454_22810</name>
</gene>
<evidence type="ECO:0000313" key="2">
    <source>
        <dbReference type="Proteomes" id="UP000662888"/>
    </source>
</evidence>
<dbReference type="EMBL" id="CP065053">
    <property type="protein sequence ID" value="QPI48352.1"/>
    <property type="molecule type" value="Genomic_DNA"/>
</dbReference>
<evidence type="ECO:0000313" key="1">
    <source>
        <dbReference type="EMBL" id="QPI48352.1"/>
    </source>
</evidence>
<dbReference type="Proteomes" id="UP000662888">
    <property type="component" value="Chromosome"/>
</dbReference>
<proteinExistence type="predicted"/>
<name>A0AA48WBD3_9BURK</name>
<protein>
    <submittedName>
        <fullName evidence="1">Uncharacterized protein</fullName>
    </submittedName>
</protein>
<dbReference type="RefSeq" id="WP_206087980.1">
    <property type="nucleotide sequence ID" value="NZ_CP065053.1"/>
</dbReference>
<accession>A0AA48WBD3</accession>
<organism evidence="1 2">
    <name type="scientific">Massilia antarctica</name>
    <dbReference type="NCBI Taxonomy" id="2765360"/>
    <lineage>
        <taxon>Bacteria</taxon>
        <taxon>Pseudomonadati</taxon>
        <taxon>Pseudomonadota</taxon>
        <taxon>Betaproteobacteria</taxon>
        <taxon>Burkholderiales</taxon>
        <taxon>Oxalobacteraceae</taxon>
        <taxon>Telluria group</taxon>
        <taxon>Massilia</taxon>
    </lineage>
</organism>
<reference evidence="1 2" key="1">
    <citation type="submission" date="2020-11" db="EMBL/GenBank/DDBJ databases">
        <authorList>
            <person name="Sun Q."/>
        </authorList>
    </citation>
    <scope>NUCLEOTIDE SEQUENCE [LARGE SCALE GENOMIC DNA]</scope>
    <source>
        <strain evidence="1 2">P8398</strain>
    </source>
</reference>
<sequence length="73" mass="7419">MPGQLNGQGNMLAGNAAPVDLATSIPLAGSVVINAGQPPHRNALAHPVQWQLKPGPIPRPVVGTAIDLGAVER</sequence>